<feature type="transmembrane region" description="Helical" evidence="1">
    <location>
        <begin position="73"/>
        <end position="95"/>
    </location>
</feature>
<dbReference type="AlphaFoldDB" id="A0A8J7DVP3"/>
<keyword evidence="1" id="KW-0812">Transmembrane</keyword>
<gene>
    <name evidence="2" type="ORF">IQ249_08405</name>
</gene>
<name>A0A8J7DVP3_9CYAN</name>
<protein>
    <submittedName>
        <fullName evidence="2">Uncharacterized protein</fullName>
    </submittedName>
</protein>
<evidence type="ECO:0000313" key="3">
    <source>
        <dbReference type="Proteomes" id="UP000654482"/>
    </source>
</evidence>
<feature type="transmembrane region" description="Helical" evidence="1">
    <location>
        <begin position="107"/>
        <end position="130"/>
    </location>
</feature>
<feature type="transmembrane region" description="Helical" evidence="1">
    <location>
        <begin position="39"/>
        <end position="61"/>
    </location>
</feature>
<dbReference type="RefSeq" id="WP_194029009.1">
    <property type="nucleotide sequence ID" value="NZ_JADEWZ010000010.1"/>
</dbReference>
<dbReference type="EMBL" id="JADEWZ010000010">
    <property type="protein sequence ID" value="MBE9115912.1"/>
    <property type="molecule type" value="Genomic_DNA"/>
</dbReference>
<reference evidence="2" key="1">
    <citation type="submission" date="2020-10" db="EMBL/GenBank/DDBJ databases">
        <authorList>
            <person name="Castelo-Branco R."/>
            <person name="Eusebio N."/>
            <person name="Adriana R."/>
            <person name="Vieira A."/>
            <person name="Brugerolle De Fraissinette N."/>
            <person name="Rezende De Castro R."/>
            <person name="Schneider M.P."/>
            <person name="Vasconcelos V."/>
            <person name="Leao P.N."/>
        </authorList>
    </citation>
    <scope>NUCLEOTIDE SEQUENCE</scope>
    <source>
        <strain evidence="2">LEGE 07157</strain>
    </source>
</reference>
<evidence type="ECO:0000313" key="2">
    <source>
        <dbReference type="EMBL" id="MBE9115912.1"/>
    </source>
</evidence>
<feature type="transmembrane region" description="Helical" evidence="1">
    <location>
        <begin position="12"/>
        <end position="33"/>
    </location>
</feature>
<proteinExistence type="predicted"/>
<sequence>MTPTLFGRWQTRLFLFATVGVLITLPFALGIFGTNAGIIFSWVLGYIAVLGLLWDSLYLYLQTFRWDRDWPAVFQLLAGLWEGVFFIAIVKLFGLPGVPKTLPLGLFFLHYSLVWLGIFTASQTLMRVLFPRWRFRGGQLF</sequence>
<comment type="caution">
    <text evidence="2">The sequence shown here is derived from an EMBL/GenBank/DDBJ whole genome shotgun (WGS) entry which is preliminary data.</text>
</comment>
<organism evidence="2 3">
    <name type="scientific">Lusitaniella coriacea LEGE 07157</name>
    <dbReference type="NCBI Taxonomy" id="945747"/>
    <lineage>
        <taxon>Bacteria</taxon>
        <taxon>Bacillati</taxon>
        <taxon>Cyanobacteriota</taxon>
        <taxon>Cyanophyceae</taxon>
        <taxon>Spirulinales</taxon>
        <taxon>Lusitaniellaceae</taxon>
        <taxon>Lusitaniella</taxon>
    </lineage>
</organism>
<dbReference type="Proteomes" id="UP000654482">
    <property type="component" value="Unassembled WGS sequence"/>
</dbReference>
<accession>A0A8J7DVP3</accession>
<keyword evidence="1" id="KW-0472">Membrane</keyword>
<keyword evidence="1" id="KW-1133">Transmembrane helix</keyword>
<evidence type="ECO:0000256" key="1">
    <source>
        <dbReference type="SAM" id="Phobius"/>
    </source>
</evidence>
<keyword evidence="3" id="KW-1185">Reference proteome</keyword>